<name>A0A6G0VRT8_APHCR</name>
<dbReference type="SUPFAM" id="SSF52949">
    <property type="entry name" value="Macro domain-like"/>
    <property type="match status" value="1"/>
</dbReference>
<evidence type="ECO:0000313" key="2">
    <source>
        <dbReference type="Proteomes" id="UP000478052"/>
    </source>
</evidence>
<dbReference type="Proteomes" id="UP000478052">
    <property type="component" value="Unassembled WGS sequence"/>
</dbReference>
<dbReference type="Gene3D" id="3.40.220.10">
    <property type="entry name" value="Leucine Aminopeptidase, subunit E, domain 1"/>
    <property type="match status" value="1"/>
</dbReference>
<dbReference type="EMBL" id="VUJU01013713">
    <property type="protein sequence ID" value="KAF0703928.1"/>
    <property type="molecule type" value="Genomic_DNA"/>
</dbReference>
<gene>
    <name evidence="1" type="ORF">FWK35_00036803</name>
</gene>
<evidence type="ECO:0000313" key="1">
    <source>
        <dbReference type="EMBL" id="KAF0703928.1"/>
    </source>
</evidence>
<reference evidence="1 2" key="1">
    <citation type="submission" date="2019-08" db="EMBL/GenBank/DDBJ databases">
        <title>Whole genome of Aphis craccivora.</title>
        <authorList>
            <person name="Voronova N.V."/>
            <person name="Shulinski R.S."/>
            <person name="Bandarenka Y.V."/>
            <person name="Zhorov D.G."/>
            <person name="Warner D."/>
        </authorList>
    </citation>
    <scope>NUCLEOTIDE SEQUENCE [LARGE SCALE GENOMIC DNA]</scope>
    <source>
        <strain evidence="1">180601</strain>
        <tissue evidence="1">Whole Body</tissue>
    </source>
</reference>
<proteinExistence type="predicted"/>
<organism evidence="1 2">
    <name type="scientific">Aphis craccivora</name>
    <name type="common">Cowpea aphid</name>
    <dbReference type="NCBI Taxonomy" id="307492"/>
    <lineage>
        <taxon>Eukaryota</taxon>
        <taxon>Metazoa</taxon>
        <taxon>Ecdysozoa</taxon>
        <taxon>Arthropoda</taxon>
        <taxon>Hexapoda</taxon>
        <taxon>Insecta</taxon>
        <taxon>Pterygota</taxon>
        <taxon>Neoptera</taxon>
        <taxon>Paraneoptera</taxon>
        <taxon>Hemiptera</taxon>
        <taxon>Sternorrhyncha</taxon>
        <taxon>Aphidomorpha</taxon>
        <taxon>Aphidoidea</taxon>
        <taxon>Aphididae</taxon>
        <taxon>Aphidini</taxon>
        <taxon>Aphis</taxon>
        <taxon>Aphis</taxon>
    </lineage>
</organism>
<accession>A0A6G0VRT8</accession>
<sequence length="89" mass="10793">MTKLEIFFKCIINLQTFCEENNTTKIGLPRVDNELDKLNWEKPRAIIRYIFENSKIKVFLYVDIEYSEEEKLKIIEEFHNDSLIIMLYI</sequence>
<keyword evidence="2" id="KW-1185">Reference proteome</keyword>
<dbReference type="InterPro" id="IPR043472">
    <property type="entry name" value="Macro_dom-like"/>
</dbReference>
<dbReference type="AlphaFoldDB" id="A0A6G0VRT8"/>
<comment type="caution">
    <text evidence="1">The sequence shown here is derived from an EMBL/GenBank/DDBJ whole genome shotgun (WGS) entry which is preliminary data.</text>
</comment>
<dbReference type="OrthoDB" id="6624539at2759"/>
<protein>
    <submittedName>
        <fullName evidence="1">O-acetyl-ADP-ribose deacetylase 1-like</fullName>
    </submittedName>
</protein>